<dbReference type="VEuPathDB" id="FungiDB:BD410DRAFT_384645"/>
<gene>
    <name evidence="1" type="ORF">BD410DRAFT_384645</name>
</gene>
<dbReference type="AlphaFoldDB" id="A0A4Y7PXQ7"/>
<evidence type="ECO:0000313" key="2">
    <source>
        <dbReference type="Proteomes" id="UP000294933"/>
    </source>
</evidence>
<dbReference type="EMBL" id="ML170190">
    <property type="protein sequence ID" value="TDL20183.1"/>
    <property type="molecule type" value="Genomic_DNA"/>
</dbReference>
<proteinExistence type="predicted"/>
<organism evidence="1 2">
    <name type="scientific">Rickenella mellea</name>
    <dbReference type="NCBI Taxonomy" id="50990"/>
    <lineage>
        <taxon>Eukaryota</taxon>
        <taxon>Fungi</taxon>
        <taxon>Dikarya</taxon>
        <taxon>Basidiomycota</taxon>
        <taxon>Agaricomycotina</taxon>
        <taxon>Agaricomycetes</taxon>
        <taxon>Hymenochaetales</taxon>
        <taxon>Rickenellaceae</taxon>
        <taxon>Rickenella</taxon>
    </lineage>
</organism>
<name>A0A4Y7PXQ7_9AGAM</name>
<dbReference type="Proteomes" id="UP000294933">
    <property type="component" value="Unassembled WGS sequence"/>
</dbReference>
<keyword evidence="2" id="KW-1185">Reference proteome</keyword>
<accession>A0A4Y7PXQ7</accession>
<reference evidence="1 2" key="1">
    <citation type="submission" date="2018-06" db="EMBL/GenBank/DDBJ databases">
        <title>A transcriptomic atlas of mushroom development highlights an independent origin of complex multicellularity.</title>
        <authorList>
            <consortium name="DOE Joint Genome Institute"/>
            <person name="Krizsan K."/>
            <person name="Almasi E."/>
            <person name="Merenyi Z."/>
            <person name="Sahu N."/>
            <person name="Viragh M."/>
            <person name="Koszo T."/>
            <person name="Mondo S."/>
            <person name="Kiss B."/>
            <person name="Balint B."/>
            <person name="Kues U."/>
            <person name="Barry K."/>
            <person name="Hegedus J.C."/>
            <person name="Henrissat B."/>
            <person name="Johnson J."/>
            <person name="Lipzen A."/>
            <person name="Ohm R."/>
            <person name="Nagy I."/>
            <person name="Pangilinan J."/>
            <person name="Yan J."/>
            <person name="Xiong Y."/>
            <person name="Grigoriev I.V."/>
            <person name="Hibbett D.S."/>
            <person name="Nagy L.G."/>
        </authorList>
    </citation>
    <scope>NUCLEOTIDE SEQUENCE [LARGE SCALE GENOMIC DNA]</scope>
    <source>
        <strain evidence="1 2">SZMC22713</strain>
    </source>
</reference>
<protein>
    <submittedName>
        <fullName evidence="1">Uncharacterized protein</fullName>
    </submittedName>
</protein>
<sequence>MNLPVFAIGLTESAAIRVDHSRSRSSSPHLRVNVWLYPRRMWKPWLLCFKSKERLLPPRTVCYCYDPELKSALNVL</sequence>
<evidence type="ECO:0000313" key="1">
    <source>
        <dbReference type="EMBL" id="TDL20183.1"/>
    </source>
</evidence>